<dbReference type="EMBL" id="MJUW02000099">
    <property type="protein sequence ID" value="OQD45269.1"/>
    <property type="molecule type" value="Genomic_DNA"/>
</dbReference>
<name>A0A1V6LYR7_9BACT</name>
<dbReference type="RefSeq" id="WP_070067563.1">
    <property type="nucleotide sequence ID" value="NZ_MJUW02000099.1"/>
</dbReference>
<evidence type="ECO:0000313" key="2">
    <source>
        <dbReference type="Proteomes" id="UP000242219"/>
    </source>
</evidence>
<accession>A0A1V6LYR7</accession>
<dbReference type="AlphaFoldDB" id="A0A1V6LYR7"/>
<comment type="caution">
    <text evidence="1">The sequence shown here is derived from an EMBL/GenBank/DDBJ whole genome shotgun (WGS) entry which is preliminary data.</text>
</comment>
<keyword evidence="2" id="KW-1185">Reference proteome</keyword>
<protein>
    <submittedName>
        <fullName evidence="1">Uncharacterized protein</fullName>
    </submittedName>
</protein>
<evidence type="ECO:0000313" key="1">
    <source>
        <dbReference type="EMBL" id="OQD45269.1"/>
    </source>
</evidence>
<dbReference type="Proteomes" id="UP000242219">
    <property type="component" value="Unassembled WGS sequence"/>
</dbReference>
<gene>
    <name evidence="1" type="ORF">BIY37_09365</name>
</gene>
<sequence>MKPVRLSAHALSYTTKRGFTSDEVEKAIQDSSWEPAELRRPTRGLPYAGSSLQLEPISLIHPPV</sequence>
<reference evidence="1 2" key="1">
    <citation type="journal article" date="2016" name="Genome Announc.">
        <title>Draft Genome Sequence of the Anaerobic Ammonium-Oxidizing Bacterium 'Candidatus Brocadia sp. 40'.</title>
        <authorList>
            <person name="Ali M."/>
            <person name="Haroon M.F."/>
            <person name="Narita Y."/>
            <person name="Zhang L."/>
            <person name="Rangel Shaw D."/>
            <person name="Okabe S."/>
            <person name="Saikaly P.E."/>
        </authorList>
    </citation>
    <scope>NUCLEOTIDE SEQUENCE [LARGE SCALE GENOMIC DNA]</scope>
    <source>
        <strain evidence="1 2">40</strain>
    </source>
</reference>
<proteinExistence type="predicted"/>
<organism evidence="1 2">
    <name type="scientific">Candidatus Brocadia sapporoensis</name>
    <dbReference type="NCBI Taxonomy" id="392547"/>
    <lineage>
        <taxon>Bacteria</taxon>
        <taxon>Pseudomonadati</taxon>
        <taxon>Planctomycetota</taxon>
        <taxon>Candidatus Brocadiia</taxon>
        <taxon>Candidatus Brocadiales</taxon>
        <taxon>Candidatus Brocadiaceae</taxon>
        <taxon>Candidatus Brocadia</taxon>
    </lineage>
</organism>